<organism evidence="2 3">
    <name type="scientific">Austropuccinia psidii MF-1</name>
    <dbReference type="NCBI Taxonomy" id="1389203"/>
    <lineage>
        <taxon>Eukaryota</taxon>
        <taxon>Fungi</taxon>
        <taxon>Dikarya</taxon>
        <taxon>Basidiomycota</taxon>
        <taxon>Pucciniomycotina</taxon>
        <taxon>Pucciniomycetes</taxon>
        <taxon>Pucciniales</taxon>
        <taxon>Sphaerophragmiaceae</taxon>
        <taxon>Austropuccinia</taxon>
    </lineage>
</organism>
<dbReference type="AlphaFoldDB" id="A0A9Q3J516"/>
<reference evidence="2" key="1">
    <citation type="submission" date="2021-03" db="EMBL/GenBank/DDBJ databases">
        <title>Draft genome sequence of rust myrtle Austropuccinia psidii MF-1, a brazilian biotype.</title>
        <authorList>
            <person name="Quecine M.C."/>
            <person name="Pachon D.M.R."/>
            <person name="Bonatelli M.L."/>
            <person name="Correr F.H."/>
            <person name="Franceschini L.M."/>
            <person name="Leite T.F."/>
            <person name="Margarido G.R.A."/>
            <person name="Almeida C.A."/>
            <person name="Ferrarezi J.A."/>
            <person name="Labate C.A."/>
        </authorList>
    </citation>
    <scope>NUCLEOTIDE SEQUENCE</scope>
    <source>
        <strain evidence="2">MF-1</strain>
    </source>
</reference>
<protein>
    <submittedName>
        <fullName evidence="2">Uncharacterized protein</fullName>
    </submittedName>
</protein>
<keyword evidence="3" id="KW-1185">Reference proteome</keyword>
<dbReference type="Proteomes" id="UP000765509">
    <property type="component" value="Unassembled WGS sequence"/>
</dbReference>
<sequence>MKHIKDKTLTISYDMSIDNTTEKLNKFGISLEKFEEKTSSHQKLLLDHVEKSDEARMHLKDDILSQIRLITEKMDKINESNSNMPKLSTAFSHIRRPV</sequence>
<accession>A0A9Q3J516</accession>
<evidence type="ECO:0000313" key="3">
    <source>
        <dbReference type="Proteomes" id="UP000765509"/>
    </source>
</evidence>
<feature type="compositionally biased region" description="Polar residues" evidence="1">
    <location>
        <begin position="79"/>
        <end position="91"/>
    </location>
</feature>
<evidence type="ECO:0000256" key="1">
    <source>
        <dbReference type="SAM" id="MobiDB-lite"/>
    </source>
</evidence>
<name>A0A9Q3J516_9BASI</name>
<comment type="caution">
    <text evidence="2">The sequence shown here is derived from an EMBL/GenBank/DDBJ whole genome shotgun (WGS) entry which is preliminary data.</text>
</comment>
<proteinExistence type="predicted"/>
<feature type="region of interest" description="Disordered" evidence="1">
    <location>
        <begin position="79"/>
        <end position="98"/>
    </location>
</feature>
<gene>
    <name evidence="2" type="ORF">O181_095294</name>
</gene>
<dbReference type="EMBL" id="AVOT02062623">
    <property type="protein sequence ID" value="MBW0555579.1"/>
    <property type="molecule type" value="Genomic_DNA"/>
</dbReference>
<evidence type="ECO:0000313" key="2">
    <source>
        <dbReference type="EMBL" id="MBW0555579.1"/>
    </source>
</evidence>